<sequence>MFAAVTAGPQLPPAICGLHCSLQLWWQGYQLSQCPINQGSESVRVLTASVIDVTHAAFLLEMLPGHPLWGSFIRIGDKGSNRTRGLEPRKVGHASWPMQYLAAPLVPKGPLLNECLMPLSCLTFDTPPLGNPIRLRRAHSIDHRIPGEGPANLTARLEPDGIRYAGLTASGPSMGVRRSWARVGLALIRGKEASGNPDISTIMFGPNRVCTPSRRMPFVPRTSATSRTRARLSCCTMRFVKAYHVSLPPHPAITFPSSTFGAFVVSKATVRWTARRPPIPSDLWSAGFPVGRHREVVHVKSLCLLYMIDRYICLFRARAGRLSPLLTWSAETQLDRCSLHRGTEVAKPALVGLAERAGPAKQGQEEPYSIHEEPAGSPGSDTLKERNARPRMEGQAR</sequence>
<accession>A0A1X6NE96</accession>
<feature type="compositionally biased region" description="Basic and acidic residues" evidence="1">
    <location>
        <begin position="382"/>
        <end position="397"/>
    </location>
</feature>
<dbReference type="Proteomes" id="UP000194127">
    <property type="component" value="Unassembled WGS sequence"/>
</dbReference>
<feature type="region of interest" description="Disordered" evidence="1">
    <location>
        <begin position="355"/>
        <end position="397"/>
    </location>
</feature>
<dbReference type="AlphaFoldDB" id="A0A1X6NE96"/>
<dbReference type="OrthoDB" id="10270841at2759"/>
<organism evidence="2 3">
    <name type="scientific">Postia placenta MAD-698-R-SB12</name>
    <dbReference type="NCBI Taxonomy" id="670580"/>
    <lineage>
        <taxon>Eukaryota</taxon>
        <taxon>Fungi</taxon>
        <taxon>Dikarya</taxon>
        <taxon>Basidiomycota</taxon>
        <taxon>Agaricomycotina</taxon>
        <taxon>Agaricomycetes</taxon>
        <taxon>Polyporales</taxon>
        <taxon>Adustoporiaceae</taxon>
        <taxon>Rhodonia</taxon>
    </lineage>
</organism>
<evidence type="ECO:0000313" key="2">
    <source>
        <dbReference type="EMBL" id="OSX66830.1"/>
    </source>
</evidence>
<dbReference type="GeneID" id="36322997"/>
<reference evidence="2 3" key="1">
    <citation type="submission" date="2017-04" db="EMBL/GenBank/DDBJ databases">
        <title>Genome Sequence of the Model Brown-Rot Fungus Postia placenta SB12.</title>
        <authorList>
            <consortium name="DOE Joint Genome Institute"/>
            <person name="Gaskell J."/>
            <person name="Kersten P."/>
            <person name="Larrondo L.F."/>
            <person name="Canessa P."/>
            <person name="Martinez D."/>
            <person name="Hibbett D."/>
            <person name="Schmoll M."/>
            <person name="Kubicek C.P."/>
            <person name="Martinez A.T."/>
            <person name="Yadav J."/>
            <person name="Master E."/>
            <person name="Magnuson J.K."/>
            <person name="James T."/>
            <person name="Yaver D."/>
            <person name="Berka R."/>
            <person name="Labutti K."/>
            <person name="Lipzen A."/>
            <person name="Aerts A."/>
            <person name="Barry K."/>
            <person name="Henrissat B."/>
            <person name="Blanchette R."/>
            <person name="Grigoriev I."/>
            <person name="Cullen D."/>
        </authorList>
    </citation>
    <scope>NUCLEOTIDE SEQUENCE [LARGE SCALE GENOMIC DNA]</scope>
    <source>
        <strain evidence="2 3">MAD-698-R-SB12</strain>
    </source>
</reference>
<proteinExistence type="predicted"/>
<name>A0A1X6NE96_9APHY</name>
<dbReference type="RefSeq" id="XP_024343624.1">
    <property type="nucleotide sequence ID" value="XM_024478047.1"/>
</dbReference>
<evidence type="ECO:0000313" key="3">
    <source>
        <dbReference type="Proteomes" id="UP000194127"/>
    </source>
</evidence>
<gene>
    <name evidence="2" type="ORF">POSPLADRAFT_1042139</name>
</gene>
<evidence type="ECO:0000256" key="1">
    <source>
        <dbReference type="SAM" id="MobiDB-lite"/>
    </source>
</evidence>
<protein>
    <submittedName>
        <fullName evidence="2">Uncharacterized protein</fullName>
    </submittedName>
</protein>
<dbReference type="EMBL" id="KZ110591">
    <property type="protein sequence ID" value="OSX66830.1"/>
    <property type="molecule type" value="Genomic_DNA"/>
</dbReference>
<keyword evidence="3" id="KW-1185">Reference proteome</keyword>